<organism evidence="2 3">
    <name type="scientific">Alkaliphilus flagellatus</name>
    <dbReference type="NCBI Taxonomy" id="2841507"/>
    <lineage>
        <taxon>Bacteria</taxon>
        <taxon>Bacillati</taxon>
        <taxon>Bacillota</taxon>
        <taxon>Clostridia</taxon>
        <taxon>Peptostreptococcales</taxon>
        <taxon>Natronincolaceae</taxon>
        <taxon>Alkaliphilus</taxon>
    </lineage>
</organism>
<name>A0ABS6G0Y0_9FIRM</name>
<keyword evidence="3" id="KW-1185">Reference proteome</keyword>
<accession>A0ABS6G0Y0</accession>
<gene>
    <name evidence="2" type="ORF">KQI88_06930</name>
</gene>
<dbReference type="PROSITE" id="PS50943">
    <property type="entry name" value="HTH_CROC1"/>
    <property type="match status" value="1"/>
</dbReference>
<comment type="caution">
    <text evidence="2">The sequence shown here is derived from an EMBL/GenBank/DDBJ whole genome shotgun (WGS) entry which is preliminary data.</text>
</comment>
<protein>
    <submittedName>
        <fullName evidence="2">Helix-turn-helix domain-containing protein</fullName>
    </submittedName>
</protein>
<sequence>MSKSYIEELERGTKQNPSFNKVVALAQALGVKVDELILSA</sequence>
<reference evidence="2 3" key="1">
    <citation type="submission" date="2021-06" db="EMBL/GenBank/DDBJ databases">
        <authorList>
            <person name="Sun Q."/>
            <person name="Li D."/>
        </authorList>
    </citation>
    <scope>NUCLEOTIDE SEQUENCE [LARGE SCALE GENOMIC DNA]</scope>
    <source>
        <strain evidence="2 3">MSJ-5</strain>
    </source>
</reference>
<evidence type="ECO:0000313" key="2">
    <source>
        <dbReference type="EMBL" id="MBU5676147.1"/>
    </source>
</evidence>
<dbReference type="EMBL" id="JAHLQK010000002">
    <property type="protein sequence ID" value="MBU5676147.1"/>
    <property type="molecule type" value="Genomic_DNA"/>
</dbReference>
<dbReference type="Proteomes" id="UP000779508">
    <property type="component" value="Unassembled WGS sequence"/>
</dbReference>
<proteinExistence type="predicted"/>
<dbReference type="Pfam" id="PF01381">
    <property type="entry name" value="HTH_3"/>
    <property type="match status" value="1"/>
</dbReference>
<evidence type="ECO:0000313" key="3">
    <source>
        <dbReference type="Proteomes" id="UP000779508"/>
    </source>
</evidence>
<feature type="domain" description="HTH cro/C1-type" evidence="1">
    <location>
        <begin position="1"/>
        <end position="36"/>
    </location>
</feature>
<evidence type="ECO:0000259" key="1">
    <source>
        <dbReference type="PROSITE" id="PS50943"/>
    </source>
</evidence>
<dbReference type="InterPro" id="IPR001387">
    <property type="entry name" value="Cro/C1-type_HTH"/>
</dbReference>
<dbReference type="CDD" id="cd00093">
    <property type="entry name" value="HTH_XRE"/>
    <property type="match status" value="1"/>
</dbReference>